<gene>
    <name evidence="1" type="ORF">EJB05_21066</name>
</gene>
<dbReference type="EMBL" id="RWGY01000011">
    <property type="protein sequence ID" value="TVU29500.1"/>
    <property type="molecule type" value="Genomic_DNA"/>
</dbReference>
<dbReference type="Gramene" id="TVU29500">
    <property type="protein sequence ID" value="TVU29500"/>
    <property type="gene ID" value="EJB05_21066"/>
</dbReference>
<evidence type="ECO:0000313" key="1">
    <source>
        <dbReference type="EMBL" id="TVU29500.1"/>
    </source>
</evidence>
<proteinExistence type="predicted"/>
<keyword evidence="2" id="KW-1185">Reference proteome</keyword>
<accession>A0A5J9V2D6</accession>
<protein>
    <submittedName>
        <fullName evidence="1">Uncharacterized protein</fullName>
    </submittedName>
</protein>
<comment type="caution">
    <text evidence="1">The sequence shown here is derived from an EMBL/GenBank/DDBJ whole genome shotgun (WGS) entry which is preliminary data.</text>
</comment>
<dbReference type="Proteomes" id="UP000324897">
    <property type="component" value="Chromosome 1"/>
</dbReference>
<dbReference type="AlphaFoldDB" id="A0A5J9V2D6"/>
<evidence type="ECO:0000313" key="2">
    <source>
        <dbReference type="Proteomes" id="UP000324897"/>
    </source>
</evidence>
<name>A0A5J9V2D6_9POAL</name>
<reference evidence="1 2" key="1">
    <citation type="journal article" date="2019" name="Sci. Rep.">
        <title>A high-quality genome of Eragrostis curvula grass provides insights into Poaceae evolution and supports new strategies to enhance forage quality.</title>
        <authorList>
            <person name="Carballo J."/>
            <person name="Santos B.A.C.M."/>
            <person name="Zappacosta D."/>
            <person name="Garbus I."/>
            <person name="Selva J.P."/>
            <person name="Gallo C.A."/>
            <person name="Diaz A."/>
            <person name="Albertini E."/>
            <person name="Caccamo M."/>
            <person name="Echenique V."/>
        </authorList>
    </citation>
    <scope>NUCLEOTIDE SEQUENCE [LARGE SCALE GENOMIC DNA]</scope>
    <source>
        <strain evidence="2">cv. Victoria</strain>
        <tissue evidence="1">Leaf</tissue>
    </source>
</reference>
<sequence length="194" mass="21996">MTQLLHQTVEERLQALRASLALVTSHKAREVTPEHQLSAELCSDDPTQQIVKGQEQLCEPPADPLASRNNQEQAEYLVDPSVLVLDDMEAYMEMIRAGSGRLERLCFEVEWGNESHEEGFRLLGLPPGMRCAGTCRSAWTGGSSSSRTCNKCKWVKSRTQHARIKKRRAPGTEKAEEGVKDWEYLLRSALWWTR</sequence>
<organism evidence="1 2">
    <name type="scientific">Eragrostis curvula</name>
    <name type="common">weeping love grass</name>
    <dbReference type="NCBI Taxonomy" id="38414"/>
    <lineage>
        <taxon>Eukaryota</taxon>
        <taxon>Viridiplantae</taxon>
        <taxon>Streptophyta</taxon>
        <taxon>Embryophyta</taxon>
        <taxon>Tracheophyta</taxon>
        <taxon>Spermatophyta</taxon>
        <taxon>Magnoliopsida</taxon>
        <taxon>Liliopsida</taxon>
        <taxon>Poales</taxon>
        <taxon>Poaceae</taxon>
        <taxon>PACMAD clade</taxon>
        <taxon>Chloridoideae</taxon>
        <taxon>Eragrostideae</taxon>
        <taxon>Eragrostidinae</taxon>
        <taxon>Eragrostis</taxon>
    </lineage>
</organism>